<evidence type="ECO:0000313" key="2">
    <source>
        <dbReference type="Proteomes" id="UP001212326"/>
    </source>
</evidence>
<protein>
    <submittedName>
        <fullName evidence="1">Uncharacterized protein</fullName>
    </submittedName>
</protein>
<dbReference type="RefSeq" id="WP_270079702.1">
    <property type="nucleotide sequence ID" value="NZ_CP115300.1"/>
</dbReference>
<gene>
    <name evidence="1" type="ORF">O1G22_02200</name>
</gene>
<dbReference type="Proteomes" id="UP001212326">
    <property type="component" value="Chromosome"/>
</dbReference>
<name>A0ABY7NU98_9ACTN</name>
<keyword evidence="2" id="KW-1185">Reference proteome</keyword>
<dbReference type="EMBL" id="CP115300">
    <property type="protein sequence ID" value="WBO61747.1"/>
    <property type="molecule type" value="Genomic_DNA"/>
</dbReference>
<evidence type="ECO:0000313" key="1">
    <source>
        <dbReference type="EMBL" id="WBO61747.1"/>
    </source>
</evidence>
<accession>A0ABY7NU98</accession>
<organism evidence="1 2">
    <name type="scientific">Streptomyces camelliae</name>
    <dbReference type="NCBI Taxonomy" id="3004093"/>
    <lineage>
        <taxon>Bacteria</taxon>
        <taxon>Bacillati</taxon>
        <taxon>Actinomycetota</taxon>
        <taxon>Actinomycetes</taxon>
        <taxon>Kitasatosporales</taxon>
        <taxon>Streptomycetaceae</taxon>
        <taxon>Streptomyces</taxon>
    </lineage>
</organism>
<proteinExistence type="predicted"/>
<sequence>MGMSSWWAVGALRDETVTEIASVALSAIKKMGERPSAREAWSRWERDAARGGGAVPLSRPDGYSTDEALHLYGMVNASPFDALDDSCELHVMELWDRFDEAVEPYITSVRKDNPVAALFHGLGPQRARMLPGWAGDAVLTAAEVRDRLETVESVFALSAAERAQVLGRIEDWLGDEDSADVLDRPLRVWQQAAAAGLGLLSSRVWF</sequence>
<reference evidence="1 2" key="1">
    <citation type="submission" date="2022-12" db="EMBL/GenBank/DDBJ databases">
        <authorList>
            <person name="Mo P."/>
        </authorList>
    </citation>
    <scope>NUCLEOTIDE SEQUENCE [LARGE SCALE GENOMIC DNA]</scope>
    <source>
        <strain evidence="1 2">HUAS 2-6</strain>
    </source>
</reference>